<feature type="region of interest" description="Disordered" evidence="1">
    <location>
        <begin position="43"/>
        <end position="73"/>
    </location>
</feature>
<organism evidence="2 3">
    <name type="scientific">Portunus trituberculatus</name>
    <name type="common">Swimming crab</name>
    <name type="synonym">Neptunus trituberculatus</name>
    <dbReference type="NCBI Taxonomy" id="210409"/>
    <lineage>
        <taxon>Eukaryota</taxon>
        <taxon>Metazoa</taxon>
        <taxon>Ecdysozoa</taxon>
        <taxon>Arthropoda</taxon>
        <taxon>Crustacea</taxon>
        <taxon>Multicrustacea</taxon>
        <taxon>Malacostraca</taxon>
        <taxon>Eumalacostraca</taxon>
        <taxon>Eucarida</taxon>
        <taxon>Decapoda</taxon>
        <taxon>Pleocyemata</taxon>
        <taxon>Brachyura</taxon>
        <taxon>Eubrachyura</taxon>
        <taxon>Portunoidea</taxon>
        <taxon>Portunidae</taxon>
        <taxon>Portuninae</taxon>
        <taxon>Portunus</taxon>
    </lineage>
</organism>
<protein>
    <submittedName>
        <fullName evidence="2">Uncharacterized protein</fullName>
    </submittedName>
</protein>
<dbReference type="AlphaFoldDB" id="A0A5B7FZW7"/>
<evidence type="ECO:0000313" key="2">
    <source>
        <dbReference type="EMBL" id="MPC52182.1"/>
    </source>
</evidence>
<accession>A0A5B7FZW7</accession>
<evidence type="ECO:0000313" key="3">
    <source>
        <dbReference type="Proteomes" id="UP000324222"/>
    </source>
</evidence>
<comment type="caution">
    <text evidence="2">The sequence shown here is derived from an EMBL/GenBank/DDBJ whole genome shotgun (WGS) entry which is preliminary data.</text>
</comment>
<reference evidence="2 3" key="1">
    <citation type="submission" date="2019-05" db="EMBL/GenBank/DDBJ databases">
        <title>Another draft genome of Portunus trituberculatus and its Hox gene families provides insights of decapod evolution.</title>
        <authorList>
            <person name="Jeong J.-H."/>
            <person name="Song I."/>
            <person name="Kim S."/>
            <person name="Choi T."/>
            <person name="Kim D."/>
            <person name="Ryu S."/>
            <person name="Kim W."/>
        </authorList>
    </citation>
    <scope>NUCLEOTIDE SEQUENCE [LARGE SCALE GENOMIC DNA]</scope>
    <source>
        <tissue evidence="2">Muscle</tissue>
    </source>
</reference>
<dbReference type="Proteomes" id="UP000324222">
    <property type="component" value="Unassembled WGS sequence"/>
</dbReference>
<name>A0A5B7FZW7_PORTR</name>
<evidence type="ECO:0000256" key="1">
    <source>
        <dbReference type="SAM" id="MobiDB-lite"/>
    </source>
</evidence>
<gene>
    <name evidence="2" type="ORF">E2C01_046044</name>
</gene>
<proteinExistence type="predicted"/>
<dbReference type="EMBL" id="VSRR010010684">
    <property type="protein sequence ID" value="MPC52182.1"/>
    <property type="molecule type" value="Genomic_DNA"/>
</dbReference>
<keyword evidence="3" id="KW-1185">Reference proteome</keyword>
<sequence>MQGVVGGCSHNLPSKEKYFFTQNYILLPHIHPSLKIQNKKMLTPNPALQSPSGEGARNVLRLDSSFDDVTARP</sequence>